<sequence length="98" mass="11214">MTTASHSHLQAALSPRTTRRNMLATELTQSLRRKLLWERQQKSSTANAVLRRRHTSHDVANLKQYPEEICMNNTEDAPVAPQYFSKGTGFGDYHSKGW</sequence>
<evidence type="ECO:0000313" key="1">
    <source>
        <dbReference type="EMBL" id="KAL0929431.1"/>
    </source>
</evidence>
<reference evidence="1 2" key="1">
    <citation type="journal article" date="2020" name="Phytopathology">
        <title>Genome Sequence Resources of Colletotrichum truncatum, C. plurivorum, C. musicola, and C. sojae: Four Species Pathogenic to Soybean (Glycine max).</title>
        <authorList>
            <person name="Rogerio F."/>
            <person name="Boufleur T.R."/>
            <person name="Ciampi-Guillardi M."/>
            <person name="Sukno S.A."/>
            <person name="Thon M.R."/>
            <person name="Massola Junior N.S."/>
            <person name="Baroncelli R."/>
        </authorList>
    </citation>
    <scope>NUCLEOTIDE SEQUENCE [LARGE SCALE GENOMIC DNA]</scope>
    <source>
        <strain evidence="1 2">CMES1059</strain>
    </source>
</reference>
<protein>
    <submittedName>
        <fullName evidence="1">Uncharacterized protein</fullName>
    </submittedName>
</protein>
<dbReference type="Proteomes" id="UP000805649">
    <property type="component" value="Unassembled WGS sequence"/>
</dbReference>
<name>A0ACC3YCB6_COLTU</name>
<keyword evidence="2" id="KW-1185">Reference proteome</keyword>
<organism evidence="1 2">
    <name type="scientific">Colletotrichum truncatum</name>
    <name type="common">Anthracnose fungus</name>
    <name type="synonym">Colletotrichum capsici</name>
    <dbReference type="NCBI Taxonomy" id="5467"/>
    <lineage>
        <taxon>Eukaryota</taxon>
        <taxon>Fungi</taxon>
        <taxon>Dikarya</taxon>
        <taxon>Ascomycota</taxon>
        <taxon>Pezizomycotina</taxon>
        <taxon>Sordariomycetes</taxon>
        <taxon>Hypocreomycetidae</taxon>
        <taxon>Glomerellales</taxon>
        <taxon>Glomerellaceae</taxon>
        <taxon>Colletotrichum</taxon>
        <taxon>Colletotrichum truncatum species complex</taxon>
    </lineage>
</organism>
<gene>
    <name evidence="1" type="ORF">CTRU02_215597</name>
</gene>
<proteinExistence type="predicted"/>
<comment type="caution">
    <text evidence="1">The sequence shown here is derived from an EMBL/GenBank/DDBJ whole genome shotgun (WGS) entry which is preliminary data.</text>
</comment>
<evidence type="ECO:0000313" key="2">
    <source>
        <dbReference type="Proteomes" id="UP000805649"/>
    </source>
</evidence>
<accession>A0ACC3YCB6</accession>
<dbReference type="EMBL" id="VUJX02000017">
    <property type="protein sequence ID" value="KAL0929431.1"/>
    <property type="molecule type" value="Genomic_DNA"/>
</dbReference>